<dbReference type="SUPFAM" id="SSF47862">
    <property type="entry name" value="Saposin"/>
    <property type="match status" value="1"/>
</dbReference>
<feature type="region of interest" description="Disordered" evidence="2">
    <location>
        <begin position="144"/>
        <end position="175"/>
    </location>
</feature>
<name>A0A811YK53_NYCPR</name>
<dbReference type="InterPro" id="IPR038847">
    <property type="entry name" value="Granulysin-like"/>
</dbReference>
<dbReference type="GO" id="GO:0044194">
    <property type="term" value="C:cytolytic granule"/>
    <property type="evidence" value="ECO:0007669"/>
    <property type="project" value="TreeGrafter"/>
</dbReference>
<dbReference type="Proteomes" id="UP000645828">
    <property type="component" value="Unassembled WGS sequence"/>
</dbReference>
<keyword evidence="1" id="KW-1015">Disulfide bond</keyword>
<organism evidence="5 6">
    <name type="scientific">Nyctereutes procyonoides</name>
    <name type="common">Raccoon dog</name>
    <name type="synonym">Canis procyonoides</name>
    <dbReference type="NCBI Taxonomy" id="34880"/>
    <lineage>
        <taxon>Eukaryota</taxon>
        <taxon>Metazoa</taxon>
        <taxon>Chordata</taxon>
        <taxon>Craniata</taxon>
        <taxon>Vertebrata</taxon>
        <taxon>Euteleostomi</taxon>
        <taxon>Mammalia</taxon>
        <taxon>Eutheria</taxon>
        <taxon>Laurasiatheria</taxon>
        <taxon>Carnivora</taxon>
        <taxon>Caniformia</taxon>
        <taxon>Canidae</taxon>
        <taxon>Nyctereutes</taxon>
    </lineage>
</organism>
<dbReference type="PANTHER" id="PTHR15541">
    <property type="entry name" value="GRANULYSIN RELATED"/>
    <property type="match status" value="1"/>
</dbReference>
<evidence type="ECO:0000313" key="6">
    <source>
        <dbReference type="Proteomes" id="UP000645828"/>
    </source>
</evidence>
<sequence length="175" mass="19231">MTSWALLLLASVLLGTPGLTYSGLIPEDHDDLSKADICQEEQFFRRLAQEAAQGDPQFNQCDICRMIMTWLRTCVRPSHIQGAIDKATTAVCSKIPAVEKICKDILTRFLFRVAQFFLNSDPSRDICVTFRMCRPQVGVQGAGTLLHPGRSTESPASTASSCLPKSRTDPPVSLS</sequence>
<dbReference type="Gene3D" id="1.10.225.10">
    <property type="entry name" value="Saposin-like"/>
    <property type="match status" value="1"/>
</dbReference>
<dbReference type="InterPro" id="IPR008139">
    <property type="entry name" value="SaposinB_dom"/>
</dbReference>
<feature type="domain" description="Saposin B-type" evidence="4">
    <location>
        <begin position="57"/>
        <end position="137"/>
    </location>
</feature>
<reference evidence="5" key="1">
    <citation type="submission" date="2020-12" db="EMBL/GenBank/DDBJ databases">
        <authorList>
            <consortium name="Molecular Ecology Group"/>
        </authorList>
    </citation>
    <scope>NUCLEOTIDE SEQUENCE</scope>
    <source>
        <strain evidence="5">TBG_1078</strain>
    </source>
</reference>
<dbReference type="PANTHER" id="PTHR15541:SF2">
    <property type="entry name" value="GRANULYSIN"/>
    <property type="match status" value="1"/>
</dbReference>
<feature type="compositionally biased region" description="Polar residues" evidence="2">
    <location>
        <begin position="151"/>
        <end position="163"/>
    </location>
</feature>
<dbReference type="GO" id="GO:0061844">
    <property type="term" value="P:antimicrobial humoral immune response mediated by antimicrobial peptide"/>
    <property type="evidence" value="ECO:0007669"/>
    <property type="project" value="TreeGrafter"/>
</dbReference>
<dbReference type="EMBL" id="CAJHUB010000677">
    <property type="protein sequence ID" value="CAD7676703.1"/>
    <property type="molecule type" value="Genomic_DNA"/>
</dbReference>
<keyword evidence="6" id="KW-1185">Reference proteome</keyword>
<dbReference type="AlphaFoldDB" id="A0A811YK53"/>
<dbReference type="GO" id="GO:0031640">
    <property type="term" value="P:killing of cells of another organism"/>
    <property type="evidence" value="ECO:0007669"/>
    <property type="project" value="TreeGrafter"/>
</dbReference>
<evidence type="ECO:0000259" key="4">
    <source>
        <dbReference type="PROSITE" id="PS50015"/>
    </source>
</evidence>
<dbReference type="GO" id="GO:0042742">
    <property type="term" value="P:defense response to bacterium"/>
    <property type="evidence" value="ECO:0007669"/>
    <property type="project" value="InterPro"/>
</dbReference>
<proteinExistence type="predicted"/>
<dbReference type="SMART" id="SM00741">
    <property type="entry name" value="SapB"/>
    <property type="match status" value="1"/>
</dbReference>
<evidence type="ECO:0000256" key="1">
    <source>
        <dbReference type="ARBA" id="ARBA00023157"/>
    </source>
</evidence>
<evidence type="ECO:0000313" key="5">
    <source>
        <dbReference type="EMBL" id="CAD7676703.1"/>
    </source>
</evidence>
<feature type="signal peptide" evidence="3">
    <location>
        <begin position="1"/>
        <end position="22"/>
    </location>
</feature>
<accession>A0A811YK53</accession>
<evidence type="ECO:0000256" key="3">
    <source>
        <dbReference type="SAM" id="SignalP"/>
    </source>
</evidence>
<evidence type="ECO:0000256" key="2">
    <source>
        <dbReference type="SAM" id="MobiDB-lite"/>
    </source>
</evidence>
<feature type="chain" id="PRO_5032601270" evidence="3">
    <location>
        <begin position="23"/>
        <end position="175"/>
    </location>
</feature>
<dbReference type="InterPro" id="IPR011001">
    <property type="entry name" value="Saposin-like"/>
</dbReference>
<comment type="caution">
    <text evidence="5">The sequence shown here is derived from an EMBL/GenBank/DDBJ whole genome shotgun (WGS) entry which is preliminary data.</text>
</comment>
<dbReference type="PROSITE" id="PS50015">
    <property type="entry name" value="SAP_B"/>
    <property type="match status" value="1"/>
</dbReference>
<keyword evidence="3" id="KW-0732">Signal</keyword>
<protein>
    <submittedName>
        <fullName evidence="5">(raccoon dog) hypothetical protein</fullName>
    </submittedName>
</protein>
<gene>
    <name evidence="5" type="ORF">NYPRO_LOCUS9498</name>
</gene>